<dbReference type="PANTHER" id="PTHR42792:SF2">
    <property type="entry name" value="FLAGELLIN"/>
    <property type="match status" value="1"/>
</dbReference>
<keyword evidence="3" id="KW-1185">Reference proteome</keyword>
<keyword evidence="2" id="KW-0969">Cilium</keyword>
<dbReference type="Proteomes" id="UP000000448">
    <property type="component" value="Chromosome"/>
</dbReference>
<dbReference type="InterPro" id="IPR001492">
    <property type="entry name" value="Flagellin"/>
</dbReference>
<gene>
    <name evidence="2" type="ordered locus">NAMH_0590</name>
</gene>
<evidence type="ECO:0000259" key="1">
    <source>
        <dbReference type="Pfam" id="PF00669"/>
    </source>
</evidence>
<feature type="domain" description="Flagellin N-terminal" evidence="1">
    <location>
        <begin position="35"/>
        <end position="128"/>
    </location>
</feature>
<name>B9L8P8_NAUPA</name>
<dbReference type="EMBL" id="CP001279">
    <property type="protein sequence ID" value="ACM93585.1"/>
    <property type="molecule type" value="Genomic_DNA"/>
</dbReference>
<dbReference type="OrthoDB" id="5372775at2"/>
<dbReference type="eggNOG" id="COG1344">
    <property type="taxonomic scope" value="Bacteria"/>
</dbReference>
<evidence type="ECO:0000313" key="3">
    <source>
        <dbReference type="Proteomes" id="UP000000448"/>
    </source>
</evidence>
<dbReference type="KEGG" id="nam:NAMH_0590"/>
<proteinExistence type="predicted"/>
<dbReference type="Pfam" id="PF00669">
    <property type="entry name" value="Flagellin_N"/>
    <property type="match status" value="1"/>
</dbReference>
<dbReference type="HOGENOM" id="CLU_1193837_0_0_7"/>
<dbReference type="GO" id="GO:0005198">
    <property type="term" value="F:structural molecule activity"/>
    <property type="evidence" value="ECO:0007669"/>
    <property type="project" value="InterPro"/>
</dbReference>
<evidence type="ECO:0000313" key="2">
    <source>
        <dbReference type="EMBL" id="ACM93585.1"/>
    </source>
</evidence>
<dbReference type="PANTHER" id="PTHR42792">
    <property type="entry name" value="FLAGELLIN"/>
    <property type="match status" value="1"/>
</dbReference>
<organism evidence="2 3">
    <name type="scientific">Nautilia profundicola (strain ATCC BAA-1463 / DSM 18972 / AmH)</name>
    <dbReference type="NCBI Taxonomy" id="598659"/>
    <lineage>
        <taxon>Bacteria</taxon>
        <taxon>Pseudomonadati</taxon>
        <taxon>Campylobacterota</taxon>
        <taxon>Epsilonproteobacteria</taxon>
        <taxon>Nautiliales</taxon>
        <taxon>Nautiliaceae</taxon>
        <taxon>Nautilia</taxon>
    </lineage>
</organism>
<accession>B9L8P8</accession>
<dbReference type="AlphaFoldDB" id="B9L8P8"/>
<dbReference type="InterPro" id="IPR001029">
    <property type="entry name" value="Flagellin_N"/>
</dbReference>
<keyword evidence="2" id="KW-0966">Cell projection</keyword>
<dbReference type="GO" id="GO:0009288">
    <property type="term" value="C:bacterial-type flagellum"/>
    <property type="evidence" value="ECO:0007669"/>
    <property type="project" value="InterPro"/>
</dbReference>
<reference evidence="2 3" key="1">
    <citation type="journal article" date="2009" name="PLoS Genet.">
        <title>Adaptations to submarine hydrothermal environments exemplified by the genome of Nautilia profundicola.</title>
        <authorList>
            <person name="Campbell B.J."/>
            <person name="Smith J.L."/>
            <person name="Hanson T.E."/>
            <person name="Klotz M.G."/>
            <person name="Stein L.Y."/>
            <person name="Lee C.K."/>
            <person name="Wu D."/>
            <person name="Robinson J.M."/>
            <person name="Khouri H.M."/>
            <person name="Eisen J.A."/>
            <person name="Cary S.C."/>
        </authorList>
    </citation>
    <scope>NUCLEOTIDE SEQUENCE [LARGE SCALE GENOMIC DNA]</scope>
    <source>
        <strain evidence="3">ATCC BAA-1463 / DSM 18972 / AmH</strain>
    </source>
</reference>
<dbReference type="SUPFAM" id="SSF64518">
    <property type="entry name" value="Phase 1 flagellin"/>
    <property type="match status" value="1"/>
</dbReference>
<dbReference type="RefSeq" id="WP_015902637.1">
    <property type="nucleotide sequence ID" value="NC_012115.1"/>
</dbReference>
<dbReference type="PRINTS" id="PR00207">
    <property type="entry name" value="FLAGELLIN"/>
</dbReference>
<dbReference type="Gene3D" id="1.20.1330.10">
    <property type="entry name" value="f41 fragment of flagellin, N-terminal domain"/>
    <property type="match status" value="2"/>
</dbReference>
<keyword evidence="2" id="KW-0282">Flagellum</keyword>
<protein>
    <submittedName>
        <fullName evidence="2">Flagellin</fullName>
    </submittedName>
</protein>
<sequence>MKINDFNTLNLNQSMNKINNDIHKLADPSKTDNVVNAFIQDVYENDINTSLQEINNFNEAVGFMQIADGALRSISDNVSEIKTLQVAANNATLNNDNLAAINSQINKLSQNINDTLSQTQYNGKSVFGEFNFNGINVNTSMPEFSTENIDDFEKSLNSALSSVGAFNNEAVSKVNNLAQFVINTSNAKSQNETDIAKTVTDMKNEELKLNASILAQAHKMNISEQNLMNLLI</sequence>
<dbReference type="STRING" id="598659.NAMH_0590"/>